<gene>
    <name evidence="2" type="ORF">F0562_023742</name>
</gene>
<reference evidence="2 3" key="1">
    <citation type="submission" date="2019-09" db="EMBL/GenBank/DDBJ databases">
        <title>A chromosome-level genome assembly of the Chinese tupelo Nyssa sinensis.</title>
        <authorList>
            <person name="Yang X."/>
            <person name="Kang M."/>
            <person name="Yang Y."/>
            <person name="Xiong H."/>
            <person name="Wang M."/>
            <person name="Zhang Z."/>
            <person name="Wang Z."/>
            <person name="Wu H."/>
            <person name="Ma T."/>
            <person name="Liu J."/>
            <person name="Xi Z."/>
        </authorList>
    </citation>
    <scope>NUCLEOTIDE SEQUENCE [LARGE SCALE GENOMIC DNA]</scope>
    <source>
        <strain evidence="2">J267</strain>
        <tissue evidence="2">Leaf</tissue>
    </source>
</reference>
<sequence length="245" mass="27948">MWTPWTITRLVRRRIKDWAMCFFVCRFPLDEEADTFCYSSTQVPGRSQETDEKLSSNSRLKQEGESIRSSTRAISTELAEKGSDDSSWPRFADEDYIVFCFREDGAIHVVKDGKSESFDHVNRSSSRPVNRKFIYGENAEKVHDSSQKDMSGQDGKGKGKRNIYLDTQLPPDEIRGGNCIKDTKECKFVTESSGSNQSDSSSASSFAFPVLRWEWTGSPVKMPKSEGQHSRKNKGRSVRLYCCRF</sequence>
<protein>
    <recommendedName>
        <fullName evidence="4">Protein BREAKING OF ASYMMETRY IN THE STOMATAL LINEAGE</fullName>
    </recommendedName>
</protein>
<evidence type="ECO:0000313" key="2">
    <source>
        <dbReference type="EMBL" id="KAA8542590.1"/>
    </source>
</evidence>
<dbReference type="InterPro" id="IPR040378">
    <property type="entry name" value="BASL"/>
</dbReference>
<feature type="compositionally biased region" description="Basic and acidic residues" evidence="1">
    <location>
        <begin position="48"/>
        <end position="66"/>
    </location>
</feature>
<feature type="region of interest" description="Disordered" evidence="1">
    <location>
        <begin position="40"/>
        <end position="86"/>
    </location>
</feature>
<dbReference type="OrthoDB" id="1911716at2759"/>
<dbReference type="PANTHER" id="PTHR33914">
    <property type="entry name" value="18S PRE-RIBOSOMAL ASSEMBLY PROTEIN GAR2-LIKE PROTEIN"/>
    <property type="match status" value="1"/>
</dbReference>
<dbReference type="GO" id="GO:0009786">
    <property type="term" value="P:regulation of asymmetric cell division"/>
    <property type="evidence" value="ECO:0007669"/>
    <property type="project" value="InterPro"/>
</dbReference>
<evidence type="ECO:0000313" key="3">
    <source>
        <dbReference type="Proteomes" id="UP000325577"/>
    </source>
</evidence>
<dbReference type="AlphaFoldDB" id="A0A5J5BK06"/>
<feature type="region of interest" description="Disordered" evidence="1">
    <location>
        <begin position="141"/>
        <end position="164"/>
    </location>
</feature>
<proteinExistence type="predicted"/>
<keyword evidence="3" id="KW-1185">Reference proteome</keyword>
<name>A0A5J5BK06_9ASTE</name>
<dbReference type="EMBL" id="CM018035">
    <property type="protein sequence ID" value="KAA8542590.1"/>
    <property type="molecule type" value="Genomic_DNA"/>
</dbReference>
<organism evidence="2 3">
    <name type="scientific">Nyssa sinensis</name>
    <dbReference type="NCBI Taxonomy" id="561372"/>
    <lineage>
        <taxon>Eukaryota</taxon>
        <taxon>Viridiplantae</taxon>
        <taxon>Streptophyta</taxon>
        <taxon>Embryophyta</taxon>
        <taxon>Tracheophyta</taxon>
        <taxon>Spermatophyta</taxon>
        <taxon>Magnoliopsida</taxon>
        <taxon>eudicotyledons</taxon>
        <taxon>Gunneridae</taxon>
        <taxon>Pentapetalae</taxon>
        <taxon>asterids</taxon>
        <taxon>Cornales</taxon>
        <taxon>Nyssaceae</taxon>
        <taxon>Nyssa</taxon>
    </lineage>
</organism>
<accession>A0A5J5BK06</accession>
<evidence type="ECO:0008006" key="4">
    <source>
        <dbReference type="Google" id="ProtNLM"/>
    </source>
</evidence>
<dbReference type="PANTHER" id="PTHR33914:SF3">
    <property type="entry name" value="PROTEIN BREAKING OF ASYMMETRY IN THE STOMATAL LINEAGE"/>
    <property type="match status" value="1"/>
</dbReference>
<dbReference type="Proteomes" id="UP000325577">
    <property type="component" value="Linkage Group LG12"/>
</dbReference>
<evidence type="ECO:0000256" key="1">
    <source>
        <dbReference type="SAM" id="MobiDB-lite"/>
    </source>
</evidence>